<reference evidence="1 2" key="1">
    <citation type="journal article" date="2014" name="Genome Announc.">
        <title>Draft Genome Sequence of Moraxella bovoculi Strain 237T (ATCC BAA-1259T) Isolated from a Calf with Infectious Bovine Keratoconjunctivitis.</title>
        <authorList>
            <person name="Calcutt M.J."/>
            <person name="Foecking M.F."/>
            <person name="Martin N.T."/>
            <person name="Mhlanga-Mutangadura T."/>
            <person name="Reilly T.J."/>
        </authorList>
    </citation>
    <scope>NUCLEOTIDE SEQUENCE [LARGE SCALE GENOMIC DNA]</scope>
    <source>
        <strain evidence="1 2">237</strain>
    </source>
</reference>
<proteinExistence type="predicted"/>
<sequence length="60" mass="7128">MIFSSFLADIMLRYYDNKDRFIQPKFFIFMATMLNVAHLTCVDMSSREFSELIRQGLPNN</sequence>
<dbReference type="EMBL" id="AOMT01000004">
    <property type="protein sequence ID" value="KDN26096.1"/>
    <property type="molecule type" value="Genomic_DNA"/>
</dbReference>
<keyword evidence="2" id="KW-1185">Reference proteome</keyword>
<organism evidence="1 2">
    <name type="scientific">Moraxella bovoculi 237</name>
    <dbReference type="NCBI Taxonomy" id="743974"/>
    <lineage>
        <taxon>Bacteria</taxon>
        <taxon>Pseudomonadati</taxon>
        <taxon>Pseudomonadota</taxon>
        <taxon>Gammaproteobacteria</taxon>
        <taxon>Moraxellales</taxon>
        <taxon>Moraxellaceae</taxon>
        <taxon>Moraxella</taxon>
    </lineage>
</organism>
<evidence type="ECO:0000313" key="2">
    <source>
        <dbReference type="Proteomes" id="UP000035860"/>
    </source>
</evidence>
<dbReference type="AlphaFoldDB" id="A0A066UFA9"/>
<name>A0A066UFA9_9GAMM</name>
<accession>A0A066UFA9</accession>
<gene>
    <name evidence="1" type="ORF">MBO_00325</name>
</gene>
<comment type="caution">
    <text evidence="1">The sequence shown here is derived from an EMBL/GenBank/DDBJ whole genome shotgun (WGS) entry which is preliminary data.</text>
</comment>
<dbReference type="Proteomes" id="UP000035860">
    <property type="component" value="Unassembled WGS sequence"/>
</dbReference>
<protein>
    <submittedName>
        <fullName evidence="1">Uncharacterized protein</fullName>
    </submittedName>
</protein>
<evidence type="ECO:0000313" key="1">
    <source>
        <dbReference type="EMBL" id="KDN26096.1"/>
    </source>
</evidence>